<reference evidence="4" key="1">
    <citation type="submission" date="2021-11" db="EMBL/GenBank/DDBJ databases">
        <authorList>
            <consortium name="Genoscope - CEA"/>
            <person name="William W."/>
        </authorList>
    </citation>
    <scope>NUCLEOTIDE SEQUENCE</scope>
</reference>
<dbReference type="InterPro" id="IPR006145">
    <property type="entry name" value="PsdUridine_synth_RsuA/RluA"/>
</dbReference>
<evidence type="ECO:0000256" key="2">
    <source>
        <dbReference type="SAM" id="MobiDB-lite"/>
    </source>
</evidence>
<gene>
    <name evidence="4" type="ORF">PECAL_3P17700</name>
</gene>
<comment type="caution">
    <text evidence="4">The sequence shown here is derived from an EMBL/GenBank/DDBJ whole genome shotgun (WGS) entry which is preliminary data.</text>
</comment>
<dbReference type="EMBL" id="CAKKNE010000003">
    <property type="protein sequence ID" value="CAH0371815.1"/>
    <property type="molecule type" value="Genomic_DNA"/>
</dbReference>
<dbReference type="Proteomes" id="UP000789595">
    <property type="component" value="Unassembled WGS sequence"/>
</dbReference>
<sequence>MAEAEPPTNKPTSFTTERRPSRKRTITTLYETDSYVAVDKPYDMRIDKQKNDDGDPNLQDLVRASLPPAVRTELRHCHQLDYATSGVMLYATSKKAAAAAQICFQERRVQKEYLALVWGAPPSRELACADPICQSPEDAFRMTIGDVDAVWPLLDQDAPKADRDERRRKRKHSGPAATTVVELARGSYLGKPVAKLLLRPASGRRHQLRLHCVALGLPIVGDATYGVDDGAPRMMLHARTLRLPVGEEGLEVSAPDPFRSGVLEGLSLQAAPAEQR</sequence>
<accession>A0A8J2WZ30</accession>
<keyword evidence="5" id="KW-1185">Reference proteome</keyword>
<evidence type="ECO:0000256" key="1">
    <source>
        <dbReference type="ARBA" id="ARBA00010876"/>
    </source>
</evidence>
<name>A0A8J2WZ30_9STRA</name>
<evidence type="ECO:0000259" key="3">
    <source>
        <dbReference type="Pfam" id="PF00849"/>
    </source>
</evidence>
<evidence type="ECO:0000313" key="5">
    <source>
        <dbReference type="Proteomes" id="UP000789595"/>
    </source>
</evidence>
<proteinExistence type="inferred from homology"/>
<dbReference type="GO" id="GO:0009982">
    <property type="term" value="F:pseudouridine synthase activity"/>
    <property type="evidence" value="ECO:0007669"/>
    <property type="project" value="InterPro"/>
</dbReference>
<evidence type="ECO:0000313" key="4">
    <source>
        <dbReference type="EMBL" id="CAH0371815.1"/>
    </source>
</evidence>
<dbReference type="Gene3D" id="3.30.2350.10">
    <property type="entry name" value="Pseudouridine synthase"/>
    <property type="match status" value="1"/>
</dbReference>
<feature type="domain" description="Pseudouridine synthase RsuA/RluA-like" evidence="3">
    <location>
        <begin position="35"/>
        <end position="212"/>
    </location>
</feature>
<dbReference type="PANTHER" id="PTHR21600">
    <property type="entry name" value="MITOCHONDRIAL RNA PSEUDOURIDINE SYNTHASE"/>
    <property type="match status" value="1"/>
</dbReference>
<organism evidence="4 5">
    <name type="scientific">Pelagomonas calceolata</name>
    <dbReference type="NCBI Taxonomy" id="35677"/>
    <lineage>
        <taxon>Eukaryota</taxon>
        <taxon>Sar</taxon>
        <taxon>Stramenopiles</taxon>
        <taxon>Ochrophyta</taxon>
        <taxon>Pelagophyceae</taxon>
        <taxon>Pelagomonadales</taxon>
        <taxon>Pelagomonadaceae</taxon>
        <taxon>Pelagomonas</taxon>
    </lineage>
</organism>
<dbReference type="InterPro" id="IPR050188">
    <property type="entry name" value="RluA_PseudoU_synthase"/>
</dbReference>
<comment type="similarity">
    <text evidence="1">Belongs to the pseudouridine synthase RluA family.</text>
</comment>
<dbReference type="InterPro" id="IPR020103">
    <property type="entry name" value="PsdUridine_synth_cat_dom_sf"/>
</dbReference>
<feature type="region of interest" description="Disordered" evidence="2">
    <location>
        <begin position="1"/>
        <end position="25"/>
    </location>
</feature>
<protein>
    <recommendedName>
        <fullName evidence="3">Pseudouridine synthase RsuA/RluA-like domain-containing protein</fullName>
    </recommendedName>
</protein>
<dbReference type="GO" id="GO:0000455">
    <property type="term" value="P:enzyme-directed rRNA pseudouridine synthesis"/>
    <property type="evidence" value="ECO:0007669"/>
    <property type="project" value="TreeGrafter"/>
</dbReference>
<dbReference type="SUPFAM" id="SSF55120">
    <property type="entry name" value="Pseudouridine synthase"/>
    <property type="match status" value="1"/>
</dbReference>
<dbReference type="PANTHER" id="PTHR21600:SF87">
    <property type="entry name" value="RNA PSEUDOURIDYLATE SYNTHASE DOMAIN-CONTAINING PROTEIN 1"/>
    <property type="match status" value="1"/>
</dbReference>
<dbReference type="OrthoDB" id="428658at2759"/>
<dbReference type="GO" id="GO:0003723">
    <property type="term" value="F:RNA binding"/>
    <property type="evidence" value="ECO:0007669"/>
    <property type="project" value="InterPro"/>
</dbReference>
<dbReference type="AlphaFoldDB" id="A0A8J2WZ30"/>
<dbReference type="CDD" id="cd02869">
    <property type="entry name" value="PseudoU_synth_RluA_like"/>
    <property type="match status" value="1"/>
</dbReference>
<dbReference type="Pfam" id="PF00849">
    <property type="entry name" value="PseudoU_synth_2"/>
    <property type="match status" value="1"/>
</dbReference>